<protein>
    <submittedName>
        <fullName evidence="3">Uncharacterized protein</fullName>
    </submittedName>
</protein>
<feature type="non-terminal residue" evidence="3">
    <location>
        <position position="682"/>
    </location>
</feature>
<dbReference type="SUPFAM" id="SSF49344">
    <property type="entry name" value="CBD9-like"/>
    <property type="match status" value="1"/>
</dbReference>
<evidence type="ECO:0000259" key="1">
    <source>
        <dbReference type="Pfam" id="PF06452"/>
    </source>
</evidence>
<dbReference type="InterPro" id="IPR045670">
    <property type="entry name" value="DUF5916"/>
</dbReference>
<dbReference type="InterPro" id="IPR010502">
    <property type="entry name" value="Carb-bd_dom_fam9"/>
</dbReference>
<sequence>MLELQKEAFLRAGIRVLLLMLGLAGPLAAQEDNHSLYSINAVQVQEGPVLDGVLDDAVWSSGVLIDNFVQQEPDEGAPTSEHTEVRVLYDSETLYLGLRASDSAPLGVTATEMRRDSERILDEDNFQIILDTFMDSRSAYMFVTNPLGAQLDQQIANEGEGNRRNRQAGFGTSNINKDWDGVWHVAASQDANGWTAEIAIPMVTLRFPESEVQSWGLNLMRNIGRKNEQAFWAPIPKAYTLTRVSMAGSLTGLRTLNRGSDLRVTPFVTGGASRVTQAGQIDNSFQRDLGVDLKYGLTAGLNLDVTANTDFAQAEVDDEQVNLTRFPLFFPEKRDFFLENSGQFTVGGVNPGNRIVDLFFTRRIGLSDTGNVPILGGARLTGKVGRNDLAIMDVQTRGNELGLAGENFLVTRYSRNFLSRSRVGALFINKNQTGGISRHYNRTYAVDTSLSPHASLTITGLMAKTQTPGRTRGDMAGYVHAVWLDENYRIYSEYGDIQDDFNPEVGFLPRAGIRTSKTHFEFTPRPGRLGIREMSPMVNIIYTTDQQNRMVTRRMHYMMGTRFENGAYLNLWYNRWFERLDNTFSFRGVPLDPGDYSFGEFRASFMSNPARKVYYSLTYSPQTFYDGDRTDTSASVGVRFTDRFSTEASYGRNDVNLSNGSFQLDLASIKVDFALSPTMTLR</sequence>
<dbReference type="EMBL" id="UINC01013610">
    <property type="protein sequence ID" value="SVA58690.1"/>
    <property type="molecule type" value="Genomic_DNA"/>
</dbReference>
<dbReference type="GO" id="GO:0016052">
    <property type="term" value="P:carbohydrate catabolic process"/>
    <property type="evidence" value="ECO:0007669"/>
    <property type="project" value="InterPro"/>
</dbReference>
<feature type="domain" description="Carbohydrate-binding" evidence="1">
    <location>
        <begin position="50"/>
        <end position="223"/>
    </location>
</feature>
<dbReference type="GO" id="GO:0004553">
    <property type="term" value="F:hydrolase activity, hydrolyzing O-glycosyl compounds"/>
    <property type="evidence" value="ECO:0007669"/>
    <property type="project" value="InterPro"/>
</dbReference>
<dbReference type="AlphaFoldDB" id="A0A381X1W7"/>
<feature type="domain" description="DUF5916" evidence="2">
    <location>
        <begin position="262"/>
        <end position="370"/>
    </location>
</feature>
<accession>A0A381X1W7</accession>
<dbReference type="Gene3D" id="2.60.40.1190">
    <property type="match status" value="1"/>
</dbReference>
<organism evidence="3">
    <name type="scientific">marine metagenome</name>
    <dbReference type="NCBI Taxonomy" id="408172"/>
    <lineage>
        <taxon>unclassified sequences</taxon>
        <taxon>metagenomes</taxon>
        <taxon>ecological metagenomes</taxon>
    </lineage>
</organism>
<name>A0A381X1W7_9ZZZZ</name>
<proteinExistence type="predicted"/>
<dbReference type="Pfam" id="PF06452">
    <property type="entry name" value="CBM9_1"/>
    <property type="match status" value="1"/>
</dbReference>
<reference evidence="3" key="1">
    <citation type="submission" date="2018-05" db="EMBL/GenBank/DDBJ databases">
        <authorList>
            <person name="Lanie J.A."/>
            <person name="Ng W.-L."/>
            <person name="Kazmierczak K.M."/>
            <person name="Andrzejewski T.M."/>
            <person name="Davidsen T.M."/>
            <person name="Wayne K.J."/>
            <person name="Tettelin H."/>
            <person name="Glass J.I."/>
            <person name="Rusch D."/>
            <person name="Podicherti R."/>
            <person name="Tsui H.-C.T."/>
            <person name="Winkler M.E."/>
        </authorList>
    </citation>
    <scope>NUCLEOTIDE SEQUENCE</scope>
</reference>
<dbReference type="GO" id="GO:0030246">
    <property type="term" value="F:carbohydrate binding"/>
    <property type="evidence" value="ECO:0007669"/>
    <property type="project" value="InterPro"/>
</dbReference>
<evidence type="ECO:0000259" key="2">
    <source>
        <dbReference type="Pfam" id="PF19313"/>
    </source>
</evidence>
<gene>
    <name evidence="3" type="ORF">METZ01_LOCUS111544</name>
</gene>
<dbReference type="CDD" id="cd09618">
    <property type="entry name" value="CBM9_like_2"/>
    <property type="match status" value="1"/>
</dbReference>
<evidence type="ECO:0000313" key="3">
    <source>
        <dbReference type="EMBL" id="SVA58690.1"/>
    </source>
</evidence>
<dbReference type="Pfam" id="PF19313">
    <property type="entry name" value="DUF5916"/>
    <property type="match status" value="1"/>
</dbReference>